<keyword evidence="2" id="KW-0678">Repressor</keyword>
<gene>
    <name evidence="8" type="ORF">H9838_07845</name>
</gene>
<dbReference type="Pfam" id="PF01475">
    <property type="entry name" value="FUR"/>
    <property type="match status" value="1"/>
</dbReference>
<dbReference type="GO" id="GO:0008270">
    <property type="term" value="F:zinc ion binding"/>
    <property type="evidence" value="ECO:0007669"/>
    <property type="project" value="TreeGrafter"/>
</dbReference>
<dbReference type="AlphaFoldDB" id="A0A9D1YGY8"/>
<evidence type="ECO:0000256" key="2">
    <source>
        <dbReference type="ARBA" id="ARBA00022491"/>
    </source>
</evidence>
<keyword evidence="6" id="KW-0804">Transcription</keyword>
<keyword evidence="3 7" id="KW-0862">Zinc</keyword>
<comment type="caution">
    <text evidence="8">The sequence shown here is derived from an EMBL/GenBank/DDBJ whole genome shotgun (WGS) entry which is preliminary data.</text>
</comment>
<dbReference type="InterPro" id="IPR036390">
    <property type="entry name" value="WH_DNA-bd_sf"/>
</dbReference>
<keyword evidence="5" id="KW-0238">DNA-binding</keyword>
<dbReference type="EMBL" id="DXDU01000126">
    <property type="protein sequence ID" value="HIY27063.1"/>
    <property type="molecule type" value="Genomic_DNA"/>
</dbReference>
<reference evidence="8" key="1">
    <citation type="journal article" date="2021" name="PeerJ">
        <title>Extensive microbial diversity within the chicken gut microbiome revealed by metagenomics and culture.</title>
        <authorList>
            <person name="Gilroy R."/>
            <person name="Ravi A."/>
            <person name="Getino M."/>
            <person name="Pursley I."/>
            <person name="Horton D.L."/>
            <person name="Alikhan N.F."/>
            <person name="Baker D."/>
            <person name="Gharbi K."/>
            <person name="Hall N."/>
            <person name="Watson M."/>
            <person name="Adriaenssens E.M."/>
            <person name="Foster-Nyarko E."/>
            <person name="Jarju S."/>
            <person name="Secka A."/>
            <person name="Antonio M."/>
            <person name="Oren A."/>
            <person name="Chaudhuri R.R."/>
            <person name="La Ragione R."/>
            <person name="Hildebrand F."/>
            <person name="Pallen M.J."/>
        </authorList>
    </citation>
    <scope>NUCLEOTIDE SEQUENCE</scope>
    <source>
        <strain evidence="8">1282</strain>
    </source>
</reference>
<evidence type="ECO:0000256" key="7">
    <source>
        <dbReference type="PIRSR" id="PIRSR602481-1"/>
    </source>
</evidence>
<comment type="similarity">
    <text evidence="1">Belongs to the Fur family.</text>
</comment>
<sequence length="134" mass="14924">MEKRENFSRKRMAILSALQETTVHPTADWVYSQLKPKYPDLSLGTVYRNLKKFCETGKAASVGVIGGQEHFDANTTPHAHLVCDSCGAVVDVFQEFFPQEELQTLSQDLACRIQGAQVTFRGLCPNCSKETPQS</sequence>
<dbReference type="GO" id="GO:0045892">
    <property type="term" value="P:negative regulation of DNA-templated transcription"/>
    <property type="evidence" value="ECO:0007669"/>
    <property type="project" value="TreeGrafter"/>
</dbReference>
<evidence type="ECO:0000313" key="9">
    <source>
        <dbReference type="Proteomes" id="UP000823915"/>
    </source>
</evidence>
<keyword evidence="4" id="KW-0805">Transcription regulation</keyword>
<feature type="binding site" evidence="7">
    <location>
        <position position="127"/>
    </location>
    <ligand>
        <name>Zn(2+)</name>
        <dbReference type="ChEBI" id="CHEBI:29105"/>
    </ligand>
</feature>
<feature type="binding site" evidence="7">
    <location>
        <position position="83"/>
    </location>
    <ligand>
        <name>Zn(2+)</name>
        <dbReference type="ChEBI" id="CHEBI:29105"/>
    </ligand>
</feature>
<dbReference type="InterPro" id="IPR002481">
    <property type="entry name" value="FUR"/>
</dbReference>
<evidence type="ECO:0000256" key="6">
    <source>
        <dbReference type="ARBA" id="ARBA00023163"/>
    </source>
</evidence>
<evidence type="ECO:0000256" key="3">
    <source>
        <dbReference type="ARBA" id="ARBA00022833"/>
    </source>
</evidence>
<dbReference type="Gene3D" id="1.10.10.10">
    <property type="entry name" value="Winged helix-like DNA-binding domain superfamily/Winged helix DNA-binding domain"/>
    <property type="match status" value="1"/>
</dbReference>
<dbReference type="InterPro" id="IPR043135">
    <property type="entry name" value="Fur_C"/>
</dbReference>
<accession>A0A9D1YGY8</accession>
<protein>
    <submittedName>
        <fullName evidence="8">Transcriptional repressor</fullName>
    </submittedName>
</protein>
<evidence type="ECO:0000256" key="1">
    <source>
        <dbReference type="ARBA" id="ARBA00007957"/>
    </source>
</evidence>
<keyword evidence="7" id="KW-0479">Metal-binding</keyword>
<dbReference type="Gene3D" id="3.30.1490.190">
    <property type="match status" value="1"/>
</dbReference>
<feature type="binding site" evidence="7">
    <location>
        <position position="124"/>
    </location>
    <ligand>
        <name>Zn(2+)</name>
        <dbReference type="ChEBI" id="CHEBI:29105"/>
    </ligand>
</feature>
<reference evidence="8" key="2">
    <citation type="submission" date="2021-04" db="EMBL/GenBank/DDBJ databases">
        <authorList>
            <person name="Gilroy R."/>
        </authorList>
    </citation>
    <scope>NUCLEOTIDE SEQUENCE</scope>
    <source>
        <strain evidence="8">1282</strain>
    </source>
</reference>
<dbReference type="CDD" id="cd07153">
    <property type="entry name" value="Fur_like"/>
    <property type="match status" value="1"/>
</dbReference>
<organism evidence="8 9">
    <name type="scientific">Candidatus Acutalibacter pullistercoris</name>
    <dbReference type="NCBI Taxonomy" id="2838418"/>
    <lineage>
        <taxon>Bacteria</taxon>
        <taxon>Bacillati</taxon>
        <taxon>Bacillota</taxon>
        <taxon>Clostridia</taxon>
        <taxon>Eubacteriales</taxon>
        <taxon>Acutalibacteraceae</taxon>
        <taxon>Acutalibacter</taxon>
    </lineage>
</organism>
<name>A0A9D1YGY8_9FIRM</name>
<dbReference type="PANTHER" id="PTHR33202">
    <property type="entry name" value="ZINC UPTAKE REGULATION PROTEIN"/>
    <property type="match status" value="1"/>
</dbReference>
<proteinExistence type="inferred from homology"/>
<dbReference type="Proteomes" id="UP000823915">
    <property type="component" value="Unassembled WGS sequence"/>
</dbReference>
<dbReference type="GO" id="GO:1900376">
    <property type="term" value="P:regulation of secondary metabolite biosynthetic process"/>
    <property type="evidence" value="ECO:0007669"/>
    <property type="project" value="TreeGrafter"/>
</dbReference>
<evidence type="ECO:0000313" key="8">
    <source>
        <dbReference type="EMBL" id="HIY27063.1"/>
    </source>
</evidence>
<evidence type="ECO:0000256" key="5">
    <source>
        <dbReference type="ARBA" id="ARBA00023125"/>
    </source>
</evidence>
<dbReference type="GO" id="GO:0003700">
    <property type="term" value="F:DNA-binding transcription factor activity"/>
    <property type="evidence" value="ECO:0007669"/>
    <property type="project" value="InterPro"/>
</dbReference>
<dbReference type="SUPFAM" id="SSF46785">
    <property type="entry name" value="Winged helix' DNA-binding domain"/>
    <property type="match status" value="1"/>
</dbReference>
<evidence type="ECO:0000256" key="4">
    <source>
        <dbReference type="ARBA" id="ARBA00023015"/>
    </source>
</evidence>
<dbReference type="GO" id="GO:0000976">
    <property type="term" value="F:transcription cis-regulatory region binding"/>
    <property type="evidence" value="ECO:0007669"/>
    <property type="project" value="TreeGrafter"/>
</dbReference>
<feature type="binding site" evidence="7">
    <location>
        <position position="86"/>
    </location>
    <ligand>
        <name>Zn(2+)</name>
        <dbReference type="ChEBI" id="CHEBI:29105"/>
    </ligand>
</feature>
<comment type="cofactor">
    <cofactor evidence="7">
        <name>Zn(2+)</name>
        <dbReference type="ChEBI" id="CHEBI:29105"/>
    </cofactor>
    <text evidence="7">Binds 1 zinc ion per subunit.</text>
</comment>
<dbReference type="PANTHER" id="PTHR33202:SF7">
    <property type="entry name" value="FERRIC UPTAKE REGULATION PROTEIN"/>
    <property type="match status" value="1"/>
</dbReference>
<dbReference type="InterPro" id="IPR036388">
    <property type="entry name" value="WH-like_DNA-bd_sf"/>
</dbReference>